<organism evidence="10 13">
    <name type="scientific">Enterocloster aldenensis</name>
    <dbReference type="NCBI Taxonomy" id="358742"/>
    <lineage>
        <taxon>Bacteria</taxon>
        <taxon>Bacillati</taxon>
        <taxon>Bacillota</taxon>
        <taxon>Clostridia</taxon>
        <taxon>Lachnospirales</taxon>
        <taxon>Lachnospiraceae</taxon>
        <taxon>Enterocloster</taxon>
    </lineage>
</organism>
<comment type="subcellular location">
    <subcellularLocation>
        <location evidence="1">Cell membrane</location>
        <topology evidence="1">Multi-pass membrane protein</topology>
    </subcellularLocation>
</comment>
<dbReference type="GO" id="GO:0005886">
    <property type="term" value="C:plasma membrane"/>
    <property type="evidence" value="ECO:0007669"/>
    <property type="project" value="UniProtKB-SubCell"/>
</dbReference>
<dbReference type="PANTHER" id="PTHR32196">
    <property type="entry name" value="ABC TRANSPORTER PERMEASE PROTEIN YPHD-RELATED-RELATED"/>
    <property type="match status" value="1"/>
</dbReference>
<feature type="transmembrane region" description="Helical" evidence="9">
    <location>
        <begin position="16"/>
        <end position="37"/>
    </location>
</feature>
<reference evidence="11 12" key="1">
    <citation type="journal article" date="2020" name="Cell Host Microbe">
        <title>Functional and Genomic Variation between Human-Derived Isolates of Lachnospiraceae Reveals Inter- and Intra-Species Diversity.</title>
        <authorList>
            <person name="Sorbara M.T."/>
            <person name="Littmann E.R."/>
            <person name="Fontana E."/>
            <person name="Moody T.U."/>
            <person name="Kohout C.E."/>
            <person name="Gjonbalaj M."/>
            <person name="Eaton V."/>
            <person name="Seok R."/>
            <person name="Leiner I.M."/>
            <person name="Pamer E.G."/>
        </authorList>
    </citation>
    <scope>NUCLEOTIDE SEQUENCE [LARGE SCALE GENOMIC DNA]</scope>
    <source>
        <strain evidence="11 12">MSK.1.17</strain>
    </source>
</reference>
<keyword evidence="2" id="KW-0813">Transport</keyword>
<evidence type="ECO:0000313" key="10">
    <source>
        <dbReference type="EMBL" id="MCG4744294.1"/>
    </source>
</evidence>
<feature type="transmembrane region" description="Helical" evidence="9">
    <location>
        <begin position="118"/>
        <end position="140"/>
    </location>
</feature>
<feature type="transmembrane region" description="Helical" evidence="9">
    <location>
        <begin position="93"/>
        <end position="112"/>
    </location>
</feature>
<evidence type="ECO:0000313" key="12">
    <source>
        <dbReference type="Proteomes" id="UP000669239"/>
    </source>
</evidence>
<evidence type="ECO:0000256" key="3">
    <source>
        <dbReference type="ARBA" id="ARBA00022475"/>
    </source>
</evidence>
<evidence type="ECO:0000256" key="9">
    <source>
        <dbReference type="SAM" id="Phobius"/>
    </source>
</evidence>
<evidence type="ECO:0000256" key="6">
    <source>
        <dbReference type="ARBA" id="ARBA00022989"/>
    </source>
</evidence>
<evidence type="ECO:0000256" key="4">
    <source>
        <dbReference type="ARBA" id="ARBA00022519"/>
    </source>
</evidence>
<keyword evidence="6 9" id="KW-1133">Transmembrane helix</keyword>
<keyword evidence="4" id="KW-0997">Cell inner membrane</keyword>
<keyword evidence="12" id="KW-1185">Reference proteome</keyword>
<keyword evidence="3" id="KW-1003">Cell membrane</keyword>
<dbReference type="EMBL" id="JAKNGE010000003">
    <property type="protein sequence ID" value="MCG4744294.1"/>
    <property type="molecule type" value="Genomic_DNA"/>
</dbReference>
<dbReference type="Proteomes" id="UP000669239">
    <property type="component" value="Unassembled WGS sequence"/>
</dbReference>
<feature type="transmembrane region" description="Helical" evidence="9">
    <location>
        <begin position="244"/>
        <end position="262"/>
    </location>
</feature>
<dbReference type="RefSeq" id="WP_117560085.1">
    <property type="nucleotide sequence ID" value="NZ_BAABZL010000001.1"/>
</dbReference>
<evidence type="ECO:0000256" key="2">
    <source>
        <dbReference type="ARBA" id="ARBA00022448"/>
    </source>
</evidence>
<dbReference type="GeneID" id="97208149"/>
<dbReference type="Pfam" id="PF02653">
    <property type="entry name" value="BPD_transp_2"/>
    <property type="match status" value="1"/>
</dbReference>
<feature type="transmembrane region" description="Helical" evidence="9">
    <location>
        <begin position="213"/>
        <end position="232"/>
    </location>
</feature>
<dbReference type="CDD" id="cd06579">
    <property type="entry name" value="TM_PBP1_transp_AraH_like"/>
    <property type="match status" value="1"/>
</dbReference>
<dbReference type="EMBL" id="JAAITT010000011">
    <property type="protein sequence ID" value="NSJ48964.1"/>
    <property type="molecule type" value="Genomic_DNA"/>
</dbReference>
<reference evidence="11" key="2">
    <citation type="submission" date="2020-02" db="EMBL/GenBank/DDBJ databases">
        <authorList>
            <person name="Littmann E."/>
            <person name="Sorbara M."/>
        </authorList>
    </citation>
    <scope>NUCLEOTIDE SEQUENCE</scope>
    <source>
        <strain evidence="11">MSK.1.17</strain>
    </source>
</reference>
<feature type="transmembrane region" description="Helical" evidence="9">
    <location>
        <begin position="49"/>
        <end position="72"/>
    </location>
</feature>
<evidence type="ECO:0000256" key="7">
    <source>
        <dbReference type="ARBA" id="ARBA00023136"/>
    </source>
</evidence>
<feature type="transmembrane region" description="Helical" evidence="9">
    <location>
        <begin position="161"/>
        <end position="181"/>
    </location>
</feature>
<dbReference type="GO" id="GO:0022857">
    <property type="term" value="F:transmembrane transporter activity"/>
    <property type="evidence" value="ECO:0007669"/>
    <property type="project" value="InterPro"/>
</dbReference>
<dbReference type="AlphaFoldDB" id="A0AAW5BU01"/>
<accession>A0AAW5BU01</accession>
<keyword evidence="7 9" id="KW-0472">Membrane</keyword>
<comment type="caution">
    <text evidence="10">The sequence shown here is derived from an EMBL/GenBank/DDBJ whole genome shotgun (WGS) entry which is preliminary data.</text>
</comment>
<evidence type="ECO:0000256" key="5">
    <source>
        <dbReference type="ARBA" id="ARBA00022692"/>
    </source>
</evidence>
<name>A0AAW5BU01_9FIRM</name>
<proteinExistence type="predicted"/>
<dbReference type="PANTHER" id="PTHR32196:SF71">
    <property type="entry name" value="AUTOINDUCER 2 IMPORT SYSTEM PERMEASE PROTEIN LSRD"/>
    <property type="match status" value="1"/>
</dbReference>
<evidence type="ECO:0000313" key="11">
    <source>
        <dbReference type="EMBL" id="NSJ48964.1"/>
    </source>
</evidence>
<evidence type="ECO:0000256" key="1">
    <source>
        <dbReference type="ARBA" id="ARBA00004651"/>
    </source>
</evidence>
<evidence type="ECO:0000313" key="13">
    <source>
        <dbReference type="Proteomes" id="UP001299608"/>
    </source>
</evidence>
<evidence type="ECO:0000256" key="8">
    <source>
        <dbReference type="ARBA" id="ARBA00039381"/>
    </source>
</evidence>
<keyword evidence="5 9" id="KW-0812">Transmembrane</keyword>
<sequence length="320" mass="33656">MANKKKSFSISDYSKYMCLISIVLVFGIFSIVIPNFIGAYSLQNMMIEAAPLLLMAGGLSFVIYTGGIDLGAGPMVSCTCVLTGIYVARFGNVIIPIMLVVGLAMGLLNGLLVTKLKLPSFIVTLCTTNFWSYIALTLCPNGSEIIPMDKRFMVKWATQKVAGIPVVFIIALLGILLLFIFQQYTVYGKSIYAVGANVSAARLAGVDTDKAQISAFVMSGACSALAGAFYAYKLKSAVPTVGDALTLTAIASVALGGTSMAGGRGSVLRTLIGVVTITGVTSGLNMMGVDPLWKNIVIGIILIAAVCLNSDTKGRDLIIK</sequence>
<protein>
    <recommendedName>
        <fullName evidence="8">Autoinducer 2 import system permease protein LsrD</fullName>
    </recommendedName>
</protein>
<feature type="transmembrane region" description="Helical" evidence="9">
    <location>
        <begin position="292"/>
        <end position="310"/>
    </location>
</feature>
<reference evidence="10" key="3">
    <citation type="submission" date="2022-01" db="EMBL/GenBank/DDBJ databases">
        <title>Collection of gut derived symbiotic bacterial strains cultured from healthy donors.</title>
        <authorList>
            <person name="Lin H."/>
            <person name="Kohout C."/>
            <person name="Waligurski E."/>
            <person name="Pamer E.G."/>
        </authorList>
    </citation>
    <scope>NUCLEOTIDE SEQUENCE</scope>
    <source>
        <strain evidence="10">DFI.6.55</strain>
    </source>
</reference>
<dbReference type="InterPro" id="IPR001851">
    <property type="entry name" value="ABC_transp_permease"/>
</dbReference>
<dbReference type="Proteomes" id="UP001299608">
    <property type="component" value="Unassembled WGS sequence"/>
</dbReference>
<gene>
    <name evidence="11" type="ORF">G5B36_09670</name>
    <name evidence="10" type="ORF">L0N08_02595</name>
</gene>